<accession>A0A1D8EXL1</accession>
<gene>
    <name evidence="1" type="ORF">LOS1_00123</name>
</gene>
<dbReference type="Proteomes" id="UP000225069">
    <property type="component" value="Segment"/>
</dbReference>
<evidence type="ECO:0000313" key="2">
    <source>
        <dbReference type="Proteomes" id="UP000225069"/>
    </source>
</evidence>
<organism evidence="1 2">
    <name type="scientific">Campylobacter phage vB_CjeM_Los1</name>
    <dbReference type="NCBI Taxonomy" id="1904491"/>
    <lineage>
        <taxon>Viruses</taxon>
        <taxon>Duplodnaviria</taxon>
        <taxon>Heunggongvirae</taxon>
        <taxon>Uroviricota</taxon>
        <taxon>Caudoviricetes</taxon>
        <taxon>Connertonviridae</taxon>
        <taxon>Fletchervirus</taxon>
        <taxon>Fletchervirus Los1</taxon>
    </lineage>
</organism>
<protein>
    <submittedName>
        <fullName evidence="1">Uncharacterized protein</fullName>
    </submittedName>
</protein>
<evidence type="ECO:0000313" key="1">
    <source>
        <dbReference type="EMBL" id="AOT25944.1"/>
    </source>
</evidence>
<name>A0A1D8EXL1_9CAUD</name>
<keyword evidence="2" id="KW-1185">Reference proteome</keyword>
<sequence>MKNIEILNMVEELVKLNPILLISENFSHTYELLKENVRESKSMENKKIKLNCISVKLDDDTKLPCYGTVLSVLMKDNLENIINKNPQSLLEISFKISINVLLDLIDNFVEIYDFNNESLLLINRIKICVY</sequence>
<proteinExistence type="predicted"/>
<reference evidence="1 2" key="1">
    <citation type="submission" date="2016-10" db="EMBL/GenBank/DDBJ databases">
        <title>Genome analysis of vB_CjeM_Los1, a virulent Campylobacter bacteriophage isolated in the Republic of Ireland.</title>
        <authorList>
            <person name="Coffey A."/>
            <person name="McAuliffe O."/>
            <person name="Bolton D."/>
        </authorList>
    </citation>
    <scope>NUCLEOTIDE SEQUENCE [LARGE SCALE GENOMIC DNA]</scope>
</reference>
<dbReference type="EMBL" id="KX879627">
    <property type="protein sequence ID" value="AOT25944.1"/>
    <property type="molecule type" value="Genomic_DNA"/>
</dbReference>